<comment type="caution">
    <text evidence="10">The sequence shown here is derived from an EMBL/GenBank/DDBJ whole genome shotgun (WGS) entry which is preliminary data.</text>
</comment>
<keyword evidence="11" id="KW-1185">Reference proteome</keyword>
<gene>
    <name evidence="10" type="ORF">O3P69_009435</name>
</gene>
<feature type="compositionally biased region" description="Basic and acidic residues" evidence="8">
    <location>
        <begin position="865"/>
        <end position="874"/>
    </location>
</feature>
<feature type="coiled-coil region" evidence="7">
    <location>
        <begin position="1173"/>
        <end position="1200"/>
    </location>
</feature>
<dbReference type="Pfam" id="PF02759">
    <property type="entry name" value="RUN"/>
    <property type="match status" value="1"/>
</dbReference>
<dbReference type="SMART" id="SM00593">
    <property type="entry name" value="RUN"/>
    <property type="match status" value="1"/>
</dbReference>
<dbReference type="PROSITE" id="PS50826">
    <property type="entry name" value="RUN"/>
    <property type="match status" value="1"/>
</dbReference>
<dbReference type="Gene3D" id="1.25.40.10">
    <property type="entry name" value="Tetratricopeptide repeat domain"/>
    <property type="match status" value="2"/>
</dbReference>
<dbReference type="GO" id="GO:0030627">
    <property type="term" value="F:pre-mRNA 5'-splice site binding"/>
    <property type="evidence" value="ECO:0007669"/>
    <property type="project" value="TreeGrafter"/>
</dbReference>
<dbReference type="InterPro" id="IPR059164">
    <property type="entry name" value="HAT_PRP39_C"/>
</dbReference>
<feature type="compositionally biased region" description="Basic and acidic residues" evidence="8">
    <location>
        <begin position="1398"/>
        <end position="1424"/>
    </location>
</feature>
<evidence type="ECO:0000256" key="3">
    <source>
        <dbReference type="ARBA" id="ARBA00022737"/>
    </source>
</evidence>
<evidence type="ECO:0000259" key="9">
    <source>
        <dbReference type="PROSITE" id="PS50826"/>
    </source>
</evidence>
<dbReference type="InterPro" id="IPR011990">
    <property type="entry name" value="TPR-like_helical_dom_sf"/>
</dbReference>
<accession>A0AAW0STR2</accession>
<dbReference type="InterPro" id="IPR003107">
    <property type="entry name" value="HAT"/>
</dbReference>
<dbReference type="GO" id="GO:0071004">
    <property type="term" value="C:U2-type prespliceosome"/>
    <property type="evidence" value="ECO:0007669"/>
    <property type="project" value="TreeGrafter"/>
</dbReference>
<feature type="region of interest" description="Disordered" evidence="8">
    <location>
        <begin position="1064"/>
        <end position="1094"/>
    </location>
</feature>
<feature type="region of interest" description="Disordered" evidence="8">
    <location>
        <begin position="864"/>
        <end position="900"/>
    </location>
</feature>
<feature type="region of interest" description="Disordered" evidence="8">
    <location>
        <begin position="1373"/>
        <end position="1424"/>
    </location>
</feature>
<dbReference type="FunFam" id="1.25.40.10:FF:000091">
    <property type="entry name" value="Pre-mRNA-processing factor 39"/>
    <property type="match status" value="1"/>
</dbReference>
<keyword evidence="3" id="KW-0677">Repeat</keyword>
<evidence type="ECO:0000256" key="7">
    <source>
        <dbReference type="SAM" id="Coils"/>
    </source>
</evidence>
<keyword evidence="5" id="KW-0539">Nucleus</keyword>
<feature type="region of interest" description="Disordered" evidence="8">
    <location>
        <begin position="502"/>
        <end position="525"/>
    </location>
</feature>
<comment type="similarity">
    <text evidence="6">Belongs to the PRP39 family.</text>
</comment>
<dbReference type="SUPFAM" id="SSF48452">
    <property type="entry name" value="TPR-like"/>
    <property type="match status" value="2"/>
</dbReference>
<dbReference type="EMBL" id="JARAKH010000044">
    <property type="protein sequence ID" value="KAK8378718.1"/>
    <property type="molecule type" value="Genomic_DNA"/>
</dbReference>
<dbReference type="GO" id="GO:0000395">
    <property type="term" value="P:mRNA 5'-splice site recognition"/>
    <property type="evidence" value="ECO:0007669"/>
    <property type="project" value="TreeGrafter"/>
</dbReference>
<dbReference type="PANTHER" id="PTHR17204:SF5">
    <property type="entry name" value="PRE-MRNA-PROCESSING FACTOR 39"/>
    <property type="match status" value="1"/>
</dbReference>
<evidence type="ECO:0000256" key="5">
    <source>
        <dbReference type="ARBA" id="ARBA00023242"/>
    </source>
</evidence>
<reference evidence="10 11" key="1">
    <citation type="submission" date="2023-03" db="EMBL/GenBank/DDBJ databases">
        <title>High-quality genome of Scylla paramamosain provides insights in environmental adaptation.</title>
        <authorList>
            <person name="Zhang L."/>
        </authorList>
    </citation>
    <scope>NUCLEOTIDE SEQUENCE [LARGE SCALE GENOMIC DNA]</scope>
    <source>
        <strain evidence="10">LZ_2023a</strain>
        <tissue evidence="10">Muscle</tissue>
    </source>
</reference>
<feature type="region of interest" description="Disordered" evidence="8">
    <location>
        <begin position="1127"/>
        <end position="1150"/>
    </location>
</feature>
<feature type="compositionally biased region" description="Basic and acidic residues" evidence="8">
    <location>
        <begin position="132"/>
        <end position="141"/>
    </location>
</feature>
<keyword evidence="2" id="KW-0507">mRNA processing</keyword>
<evidence type="ECO:0000256" key="1">
    <source>
        <dbReference type="ARBA" id="ARBA00004123"/>
    </source>
</evidence>
<feature type="region of interest" description="Disordered" evidence="8">
    <location>
        <begin position="122"/>
        <end position="263"/>
    </location>
</feature>
<feature type="region of interest" description="Disordered" evidence="8">
    <location>
        <begin position="1480"/>
        <end position="1512"/>
    </location>
</feature>
<proteinExistence type="inferred from homology"/>
<evidence type="ECO:0000256" key="2">
    <source>
        <dbReference type="ARBA" id="ARBA00022664"/>
    </source>
</evidence>
<comment type="subcellular location">
    <subcellularLocation>
        <location evidence="1">Nucleus</location>
    </subcellularLocation>
</comment>
<feature type="compositionally biased region" description="Low complexity" evidence="8">
    <location>
        <begin position="885"/>
        <end position="898"/>
    </location>
</feature>
<protein>
    <recommendedName>
        <fullName evidence="9">RUN domain-containing protein</fullName>
    </recommendedName>
</protein>
<dbReference type="GO" id="GO:0005685">
    <property type="term" value="C:U1 snRNP"/>
    <property type="evidence" value="ECO:0007669"/>
    <property type="project" value="TreeGrafter"/>
</dbReference>
<feature type="compositionally biased region" description="Pro residues" evidence="8">
    <location>
        <begin position="222"/>
        <end position="231"/>
    </location>
</feature>
<dbReference type="InterPro" id="IPR058732">
    <property type="entry name" value="RUNDC1_M"/>
</dbReference>
<dbReference type="SMART" id="SM00386">
    <property type="entry name" value="HAT"/>
    <property type="match status" value="8"/>
</dbReference>
<sequence>MGGSAVQVQGKCKAVQGLSTSSPVQRDSDLCASNGFPRLRGNKRCEWEVVYDKLRKGDGGIQPTWHRVTQTQRTKTLTGGDRGEKTTSVQECPTMEASEGLGLSGPDSPRLFQMIKDEILDGEPVDGGQQEDAPKPQDDHRRLNHQQQEPMKMEEEEEEGRGVGGGGGGGGGGRGETEIKEETMDTAAAAAAAATSQLEFMMLEQQHKQEEAEDQLGYQHQLPPPPPPPPQEDTAAHPPPPEHHHDLSDPQQQEEDAATAAVKAAVTAITSAATAMTDDKMMSGSLKRPASDGGLSEEEPATKKHSNEVDKLWKNVNDNPNDFQAWTLLLQHIDQSDLESGREAYDGFFERYPYCYGYWKKYADLERRKGTYETCGKVFNRGLEAIPLSVDLWLHYLEYVMAQFPDDEAKVRAEFERAVDACGLEFKSDKMWESYINWESGGKRWKNVTLLYERLLATPTSRYIQHWQRFQEHVRKHMPSEVIGVEEFLSLRREVLAELNRSDIETPDEAPPGVETAPGDDQLGTNVQDEETKLLQKSIISARQKLHEATASEVKSRWSYEDAIKRPYFHVKPLEKSQLSAWRTYLDYEVKQGEDARIRVLFERCLIACAFYEEFWMRYIRYLEENGGTEEEIRSVYHRACVIHLREKFRPHLAWAAFEEEKGNADRALQILEGLQQCNSPSLEAYMQAAGVERRRDNQAGARQVFERCLVILLEEPDKNIHSHVSIKFARFLTMFCREHEKALEVLKEAHEFNKENSNVVLAIVDQMLLFDPPRINEAVAALKEGIHTAPQPGTQLLFAHRLFHFMSECGQDPGSMSEGLRVLRQVQQEVRQMDTGDASMAEMDSTVTATKQEETMSGGISVIESRRDKRLNQDKSSPGPVNGTTASTNASSLATSAGQSSMVTGYQGYQQPGYGGRVRPGVSHSWLWSVTLPELGVPDAAGKLWPPGMAADDLVLDMIKTHSRYDMPEDITISCHDVPECSGFPRGIMRSSRPVEPIKPIEKEVNGSLKDANMSDWPGEQTEPTDWPTEKSEIPDWSEPKNGNFADFKETAFLDTWECNGTRCNLSNEESPDNRTTDDEELSSRGIGQKDPGEQYNAALKYKGDGSQSELRTSAIGRPVVEVEDDWWDGEGQPTGERWPPLGAPDDRAEDGCSYDSWYRQGRSCEGGDGVGAAERERLRQLEEEQDQLSNSLMALTSHFAQVQFRLKQIVHASPEQKEELLSQLEEFANRGIPDMRAPTAVCLPGKEGSEGDGEQNDTMSTMDKQKELISQLKQQLDDLELYVYETGEGGPPQAQVMERQRVIIEQLKDRLNLNVDEMDKLTLEDLRQQVDRNVRELINPLKMKEQLVAQLQTQISDLERFIDFLQGEGGGVRGARLPPRPMTSPPKAAVNGGDTRNQEKRSKAEQRKEQHKSEAEQLRRETASVVERATTLLNMLSFGCGENRHAKFRRNTLKKTPQGSHYGDIRAALELAVVQVEESIRPDPSGDSDQTSDSEAEVEGEEGNSGLGARAEVTMAVRKHLTPALRDLMQHGLMPVGQSQSLVPFLSCLPHPPSHRPSKLMHAWDLILQYYHLKKGHQYNRTPARRLSQSFNLEITGGSAVTNKQSLLGVIGSIISTHTPLKRSFDSHLKAFVSSALNQKKLVVWLRLIFRTQALMEQFYQPWSYASLTGFEDALRSLDRLTSHNFRLPVDLAVRPFQNMRDAF</sequence>
<evidence type="ECO:0000256" key="4">
    <source>
        <dbReference type="ARBA" id="ARBA00023187"/>
    </source>
</evidence>
<feature type="region of interest" description="Disordered" evidence="8">
    <location>
        <begin position="996"/>
        <end position="1044"/>
    </location>
</feature>
<name>A0AAW0STR2_SCYPA</name>
<feature type="compositionally biased region" description="Acidic residues" evidence="8">
    <location>
        <begin position="1492"/>
        <end position="1504"/>
    </location>
</feature>
<dbReference type="GO" id="GO:0000243">
    <property type="term" value="C:commitment complex"/>
    <property type="evidence" value="ECO:0007669"/>
    <property type="project" value="TreeGrafter"/>
</dbReference>
<dbReference type="InterPro" id="IPR004012">
    <property type="entry name" value="Run_dom"/>
</dbReference>
<evidence type="ECO:0000256" key="6">
    <source>
        <dbReference type="ARBA" id="ARBA00038019"/>
    </source>
</evidence>
<keyword evidence="7" id="KW-0175">Coiled coil</keyword>
<evidence type="ECO:0000256" key="8">
    <source>
        <dbReference type="SAM" id="MobiDB-lite"/>
    </source>
</evidence>
<dbReference type="Gene3D" id="1.20.58.900">
    <property type="match status" value="1"/>
</dbReference>
<dbReference type="Pfam" id="PF23241">
    <property type="entry name" value="HAT_PRP39_C"/>
    <property type="match status" value="1"/>
</dbReference>
<dbReference type="PANTHER" id="PTHR17204">
    <property type="entry name" value="PRE-MRNA PROCESSING PROTEIN PRP39-RELATED"/>
    <property type="match status" value="1"/>
</dbReference>
<organism evidence="10 11">
    <name type="scientific">Scylla paramamosain</name>
    <name type="common">Mud crab</name>
    <dbReference type="NCBI Taxonomy" id="85552"/>
    <lineage>
        <taxon>Eukaryota</taxon>
        <taxon>Metazoa</taxon>
        <taxon>Ecdysozoa</taxon>
        <taxon>Arthropoda</taxon>
        <taxon>Crustacea</taxon>
        <taxon>Multicrustacea</taxon>
        <taxon>Malacostraca</taxon>
        <taxon>Eumalacostraca</taxon>
        <taxon>Eucarida</taxon>
        <taxon>Decapoda</taxon>
        <taxon>Pleocyemata</taxon>
        <taxon>Brachyura</taxon>
        <taxon>Eubrachyura</taxon>
        <taxon>Portunoidea</taxon>
        <taxon>Portunidae</taxon>
        <taxon>Portuninae</taxon>
        <taxon>Scylla</taxon>
    </lineage>
</organism>
<feature type="coiled-coil region" evidence="7">
    <location>
        <begin position="1264"/>
        <end position="1370"/>
    </location>
</feature>
<feature type="compositionally biased region" description="Gly residues" evidence="8">
    <location>
        <begin position="162"/>
        <end position="174"/>
    </location>
</feature>
<dbReference type="Pfam" id="PF26030">
    <property type="entry name" value="RUNDC1"/>
    <property type="match status" value="1"/>
</dbReference>
<feature type="region of interest" description="Disordered" evidence="8">
    <location>
        <begin position="280"/>
        <end position="308"/>
    </location>
</feature>
<dbReference type="InterPro" id="IPR037213">
    <property type="entry name" value="Run_dom_sf"/>
</dbReference>
<evidence type="ECO:0000313" key="11">
    <source>
        <dbReference type="Proteomes" id="UP001487740"/>
    </source>
</evidence>
<feature type="region of interest" description="Disordered" evidence="8">
    <location>
        <begin position="69"/>
        <end position="88"/>
    </location>
</feature>
<dbReference type="CDD" id="cd17683">
    <property type="entry name" value="RUN_RUNDC1"/>
    <property type="match status" value="1"/>
</dbReference>
<evidence type="ECO:0000313" key="10">
    <source>
        <dbReference type="EMBL" id="KAK8378718.1"/>
    </source>
</evidence>
<feature type="domain" description="RUN" evidence="9">
    <location>
        <begin position="1514"/>
        <end position="1695"/>
    </location>
</feature>
<dbReference type="Pfam" id="PF23240">
    <property type="entry name" value="HAT_PRP39_N"/>
    <property type="match status" value="1"/>
</dbReference>
<dbReference type="Proteomes" id="UP001487740">
    <property type="component" value="Unassembled WGS sequence"/>
</dbReference>
<keyword evidence="4" id="KW-0508">mRNA splicing</keyword>